<dbReference type="SUPFAM" id="SSF56112">
    <property type="entry name" value="Protein kinase-like (PK-like)"/>
    <property type="match status" value="1"/>
</dbReference>
<proteinExistence type="inferred from homology"/>
<dbReference type="AlphaFoldDB" id="A0A563F0G9"/>
<dbReference type="InterPro" id="IPR011009">
    <property type="entry name" value="Kinase-like_dom_sf"/>
</dbReference>
<sequence>MYGTLSKGDLACGNVNDFLLYTVGVPVTFVLLILGMALAARRILGLRIGLVRTAIACLLGLSFTSGIFSATRIEQAGSALASVQLGITLLMVIGLLTFAEIIVPTGSIPPPTDWWRALRRRIARTRRYSRITSIAFQHGLGPYLRGRERTSSGLARSLRLALEDGGVTFVKLGQVLSTRPDLLAPEFVDELSLLQDNVPAAPWDQVREVLKAELGDVFDEFDEVPIAAASIAQVHRARLKSGAEVVVKVQRPGVRRVAEGDLDIVDRLANTLQRTRWGRAMGVRDLAAGFAVALREELDFRVEARNIAAVTATSSDAVGLPRVHEELCTARVLVMDRLDGVPLRAASLDDADLARTLLQFVLRQVMLDGVFHADPHPGNVMLLSDGRLGMLDFGSVGRIDSMLRAALQRLLLAIDRGDPAGLTDSLLELVNRPEEIDEQRLERALGQFMARHLSAGMRPDVEMFGDLFKLVHRYGLSIPPEIAAVFRALATLEGTLGVIAPGFNIVVESRAFAGAQISEHLTPESLRRNVTEELHSMLPMLRRLPRRVERITSALEQGRLGLSIRLFSDERDRSFVTGLLHQVMLTVLGATAGLMGVLLLGSAGGPQVGSEITLYQVFGYNLLVISVLLGLRVVVTIFRPRA</sequence>
<evidence type="ECO:0000256" key="2">
    <source>
        <dbReference type="SAM" id="Phobius"/>
    </source>
</evidence>
<protein>
    <submittedName>
        <fullName evidence="4">AarF/ABC1/UbiB kinase family protein</fullName>
    </submittedName>
</protein>
<accession>A0A563F0G9</accession>
<keyword evidence="2" id="KW-1133">Transmembrane helix</keyword>
<organism evidence="4 5">
    <name type="scientific">Lentzea tibetensis</name>
    <dbReference type="NCBI Taxonomy" id="2591470"/>
    <lineage>
        <taxon>Bacteria</taxon>
        <taxon>Bacillati</taxon>
        <taxon>Actinomycetota</taxon>
        <taxon>Actinomycetes</taxon>
        <taxon>Pseudonocardiales</taxon>
        <taxon>Pseudonocardiaceae</taxon>
        <taxon>Lentzea</taxon>
    </lineage>
</organism>
<comment type="caution">
    <text evidence="4">The sequence shown here is derived from an EMBL/GenBank/DDBJ whole genome shotgun (WGS) entry which is preliminary data.</text>
</comment>
<feature type="transmembrane region" description="Helical" evidence="2">
    <location>
        <begin position="76"/>
        <end position="99"/>
    </location>
</feature>
<dbReference type="EMBL" id="VOBR01000003">
    <property type="protein sequence ID" value="TWP53278.1"/>
    <property type="molecule type" value="Genomic_DNA"/>
</dbReference>
<dbReference type="InterPro" id="IPR004147">
    <property type="entry name" value="ABC1_dom"/>
</dbReference>
<dbReference type="PANTHER" id="PTHR10566:SF113">
    <property type="entry name" value="PROTEIN ACTIVITY OF BC1 COMPLEX KINASE 7, CHLOROPLASTIC"/>
    <property type="match status" value="1"/>
</dbReference>
<keyword evidence="5" id="KW-1185">Reference proteome</keyword>
<dbReference type="Proteomes" id="UP000316639">
    <property type="component" value="Unassembled WGS sequence"/>
</dbReference>
<comment type="similarity">
    <text evidence="1">Belongs to the protein kinase superfamily. ADCK protein kinase family.</text>
</comment>
<gene>
    <name evidence="4" type="ORF">FKR81_04725</name>
</gene>
<keyword evidence="2" id="KW-0472">Membrane</keyword>
<keyword evidence="4" id="KW-0418">Kinase</keyword>
<reference evidence="4 5" key="1">
    <citation type="submission" date="2019-07" db="EMBL/GenBank/DDBJ databases">
        <title>Lentzea xizangensis sp. nov., isolated from Qinghai-Tibetan Plateau Soils.</title>
        <authorList>
            <person name="Huang J."/>
        </authorList>
    </citation>
    <scope>NUCLEOTIDE SEQUENCE [LARGE SCALE GENOMIC DNA]</scope>
    <source>
        <strain evidence="4 5">FXJ1.1311</strain>
    </source>
</reference>
<keyword evidence="2" id="KW-0812">Transmembrane</keyword>
<dbReference type="InterPro" id="IPR050154">
    <property type="entry name" value="UbiB_kinase"/>
</dbReference>
<name>A0A563F0G9_9PSEU</name>
<evidence type="ECO:0000313" key="5">
    <source>
        <dbReference type="Proteomes" id="UP000316639"/>
    </source>
</evidence>
<keyword evidence="4" id="KW-0808">Transferase</keyword>
<evidence type="ECO:0000256" key="1">
    <source>
        <dbReference type="ARBA" id="ARBA00009670"/>
    </source>
</evidence>
<feature type="transmembrane region" description="Helical" evidence="2">
    <location>
        <begin position="18"/>
        <end position="38"/>
    </location>
</feature>
<evidence type="ECO:0000313" key="4">
    <source>
        <dbReference type="EMBL" id="TWP53278.1"/>
    </source>
</evidence>
<feature type="transmembrane region" description="Helical" evidence="2">
    <location>
        <begin position="50"/>
        <end position="70"/>
    </location>
</feature>
<feature type="transmembrane region" description="Helical" evidence="2">
    <location>
        <begin position="617"/>
        <end position="638"/>
    </location>
</feature>
<feature type="domain" description="ABC1 atypical kinase-like" evidence="3">
    <location>
        <begin position="194"/>
        <end position="421"/>
    </location>
</feature>
<dbReference type="GO" id="GO:0016301">
    <property type="term" value="F:kinase activity"/>
    <property type="evidence" value="ECO:0007669"/>
    <property type="project" value="UniProtKB-KW"/>
</dbReference>
<feature type="transmembrane region" description="Helical" evidence="2">
    <location>
        <begin position="583"/>
        <end position="605"/>
    </location>
</feature>
<dbReference type="Pfam" id="PF03109">
    <property type="entry name" value="ABC1"/>
    <property type="match status" value="1"/>
</dbReference>
<dbReference type="PANTHER" id="PTHR10566">
    <property type="entry name" value="CHAPERONE-ACTIVITY OF BC1 COMPLEX CABC1 -RELATED"/>
    <property type="match status" value="1"/>
</dbReference>
<dbReference type="CDD" id="cd05121">
    <property type="entry name" value="ABC1_ADCK3-like"/>
    <property type="match status" value="1"/>
</dbReference>
<evidence type="ECO:0000259" key="3">
    <source>
        <dbReference type="Pfam" id="PF03109"/>
    </source>
</evidence>
<dbReference type="OrthoDB" id="9795390at2"/>